<dbReference type="Proteomes" id="UP000259636">
    <property type="component" value="Chromosome"/>
</dbReference>
<evidence type="ECO:0008006" key="5">
    <source>
        <dbReference type="Google" id="ProtNLM"/>
    </source>
</evidence>
<dbReference type="EMBL" id="CP031742">
    <property type="protein sequence ID" value="AXQ55216.1"/>
    <property type="molecule type" value="Genomic_DNA"/>
</dbReference>
<reference evidence="1 3" key="1">
    <citation type="submission" date="2018-08" db="EMBL/GenBank/DDBJ databases">
        <authorList>
            <person name="Ferrada E.E."/>
            <person name="Latorre B.A."/>
        </authorList>
    </citation>
    <scope>NUCLEOTIDE SEQUENCE [LARGE SCALE GENOMIC DNA]</scope>
    <source>
        <strain evidence="1 3">VK-A60T</strain>
    </source>
</reference>
<dbReference type="GeneID" id="300114869"/>
<gene>
    <name evidence="1" type="ORF">D0C37_11780</name>
    <name evidence="2" type="ORF">G9U55_19435</name>
</gene>
<keyword evidence="4" id="KW-1185">Reference proteome</keyword>
<name>A0A385DA55_9ACTN</name>
<evidence type="ECO:0000313" key="1">
    <source>
        <dbReference type="EMBL" id="AXQ55216.1"/>
    </source>
</evidence>
<protein>
    <recommendedName>
        <fullName evidence="5">Type II toxin-antitoxin system RelE/ParE family toxin</fullName>
    </recommendedName>
</protein>
<dbReference type="AlphaFoldDB" id="A0A385DA55"/>
<evidence type="ECO:0000313" key="4">
    <source>
        <dbReference type="Proteomes" id="UP000596311"/>
    </source>
</evidence>
<reference evidence="2 4" key="2">
    <citation type="submission" date="2020-03" db="EMBL/GenBank/DDBJ databases">
        <title>Genome mining and metabolic profiling illuminate the polycyclic tetramate macrolactams from Streptomyces koyangensis SCSIO 5802.</title>
        <authorList>
            <person name="Ding W."/>
        </authorList>
    </citation>
    <scope>NUCLEOTIDE SEQUENCE [LARGE SCALE GENOMIC DNA]</scope>
    <source>
        <strain evidence="2 4">SCSIO 5802</strain>
    </source>
</reference>
<dbReference type="EMBL" id="CP049945">
    <property type="protein sequence ID" value="QRF04133.1"/>
    <property type="molecule type" value="Genomic_DNA"/>
</dbReference>
<dbReference type="Proteomes" id="UP000596311">
    <property type="component" value="Chromosome"/>
</dbReference>
<dbReference type="InterPro" id="IPR035093">
    <property type="entry name" value="RelE/ParE_toxin_dom_sf"/>
</dbReference>
<accession>A0A385DA55</accession>
<evidence type="ECO:0000313" key="3">
    <source>
        <dbReference type="Proteomes" id="UP000259636"/>
    </source>
</evidence>
<proteinExistence type="predicted"/>
<dbReference type="Gene3D" id="3.30.2310.20">
    <property type="entry name" value="RelE-like"/>
    <property type="match status" value="1"/>
</dbReference>
<dbReference type="SUPFAM" id="SSF143011">
    <property type="entry name" value="RelE-like"/>
    <property type="match status" value="1"/>
</dbReference>
<sequence length="83" mass="8841">MTLTPHFTPAARHHLGSLPRPSAMRVLAALTAVAEDPSAPHPDTVNIGTTPGLFRLRVEGQRLACLVRGGELLVLAARAADRR</sequence>
<dbReference type="RefSeq" id="WP_101279896.1">
    <property type="nucleotide sequence ID" value="NZ_CP031742.1"/>
</dbReference>
<dbReference type="KEGG" id="sky:D0C37_11780"/>
<organism evidence="1 3">
    <name type="scientific">Streptomyces koyangensis</name>
    <dbReference type="NCBI Taxonomy" id="188770"/>
    <lineage>
        <taxon>Bacteria</taxon>
        <taxon>Bacillati</taxon>
        <taxon>Actinomycetota</taxon>
        <taxon>Actinomycetes</taxon>
        <taxon>Kitasatosporales</taxon>
        <taxon>Streptomycetaceae</taxon>
        <taxon>Streptomyces</taxon>
        <taxon>Streptomyces aurantiacus group</taxon>
    </lineage>
</organism>
<evidence type="ECO:0000313" key="2">
    <source>
        <dbReference type="EMBL" id="QRF04133.1"/>
    </source>
</evidence>